<keyword evidence="2" id="KW-0175">Coiled coil</keyword>
<evidence type="ECO:0000313" key="4">
    <source>
        <dbReference type="WBParaSite" id="Hba_20304"/>
    </source>
</evidence>
<accession>A0A1I7XRE6</accession>
<dbReference type="PROSITE" id="PS00018">
    <property type="entry name" value="EF_HAND_1"/>
    <property type="match status" value="1"/>
</dbReference>
<keyword evidence="1" id="KW-0106">Calcium</keyword>
<dbReference type="SUPFAM" id="SSF47473">
    <property type="entry name" value="EF-hand"/>
    <property type="match status" value="1"/>
</dbReference>
<dbReference type="InterPro" id="IPR011992">
    <property type="entry name" value="EF-hand-dom_pair"/>
</dbReference>
<protein>
    <submittedName>
        <fullName evidence="4">EF-hand domain-containing protein</fullName>
    </submittedName>
</protein>
<dbReference type="Gene3D" id="1.10.238.10">
    <property type="entry name" value="EF-hand"/>
    <property type="match status" value="1"/>
</dbReference>
<keyword evidence="3" id="KW-1185">Reference proteome</keyword>
<evidence type="ECO:0000313" key="3">
    <source>
        <dbReference type="Proteomes" id="UP000095283"/>
    </source>
</evidence>
<dbReference type="AlphaFoldDB" id="A0A1I7XRE6"/>
<reference evidence="4" key="1">
    <citation type="submission" date="2016-11" db="UniProtKB">
        <authorList>
            <consortium name="WormBaseParasite"/>
        </authorList>
    </citation>
    <scope>IDENTIFICATION</scope>
</reference>
<name>A0A1I7XRE6_HETBA</name>
<sequence length="405" mass="45626">MLKEEHLLSWKQRLQVTARGKISSLTERPRPDPCTQSQYRLDYDLFAQLFPRLLPWPLSSMFIIRTFRLLDVSDSGLLTFRDLALTLSILLRGDATEKLALFYKCHLPPAFTSSDLDEIHPVDSSPQETNSEPEMAVDAVEMLGSMSLTHSQSVTQFEVFPPVEKTRSSTVTSAVLIDEHCSDASSLIDLIAAKSVGSTPSETSQNRIQVAGEASEESYSVVDESINKLRTLRASLTAPEAITTRMEIKTLPVMSQVQFIQLWKTFYDMLSGQETGQQMFHALAVVGTLLLQLGETHKELQAKMEAEIAEAMKEEVMQEKEEHDDLVEIDEDLDSAQRRRIGNSFTCVEEGEWRVNFEQILATILSESTLSNFFETKYSLQAIIHKYRKTRFNAVGDTLSFVVGV</sequence>
<dbReference type="InterPro" id="IPR018247">
    <property type="entry name" value="EF_Hand_1_Ca_BS"/>
</dbReference>
<organism evidence="3 4">
    <name type="scientific">Heterorhabditis bacteriophora</name>
    <name type="common">Entomopathogenic nematode worm</name>
    <dbReference type="NCBI Taxonomy" id="37862"/>
    <lineage>
        <taxon>Eukaryota</taxon>
        <taxon>Metazoa</taxon>
        <taxon>Ecdysozoa</taxon>
        <taxon>Nematoda</taxon>
        <taxon>Chromadorea</taxon>
        <taxon>Rhabditida</taxon>
        <taxon>Rhabditina</taxon>
        <taxon>Rhabditomorpha</taxon>
        <taxon>Strongyloidea</taxon>
        <taxon>Heterorhabditidae</taxon>
        <taxon>Heterorhabditis</taxon>
    </lineage>
</organism>
<dbReference type="WBParaSite" id="Hba_20304">
    <property type="protein sequence ID" value="Hba_20304"/>
    <property type="gene ID" value="Hba_20304"/>
</dbReference>
<proteinExistence type="predicted"/>
<evidence type="ECO:0000256" key="1">
    <source>
        <dbReference type="ARBA" id="ARBA00022837"/>
    </source>
</evidence>
<feature type="coiled-coil region" evidence="2">
    <location>
        <begin position="290"/>
        <end position="329"/>
    </location>
</feature>
<evidence type="ECO:0000256" key="2">
    <source>
        <dbReference type="SAM" id="Coils"/>
    </source>
</evidence>
<dbReference type="Proteomes" id="UP000095283">
    <property type="component" value="Unplaced"/>
</dbReference>